<dbReference type="PANTHER" id="PTHR43735:SF3">
    <property type="entry name" value="FERROPTOSIS SUPPRESSOR PROTEIN 1"/>
    <property type="match status" value="1"/>
</dbReference>
<sequence length="419" mass="44918">MALSKSPSSKTLLVLGASYAGLSTTHYLLRHILPSLSSAEPYDVVLVASSSQVMCRPACPRALISDEFFDQAKLFVDIANQLEQYPAGSYKFVKGTAVQVDHQARTTTVRMRDGTETIIPFHALIIATGASTPSPLLGLNVNENALRESWSNFRKAIPTAKSIVIAGGGPAGVEVAGELGEYLNGRPGWFSSALSSPKVNITLITTGDRILPALRPAIAATAASYLRFLGVTILLNTKVSTVTPSDAGLSISSLTSPATLTLSTSETIDAHLYIPTTGTKPNTSFLPPSLLAHDSRITTNPQTLRVDTAGPLIYSIGDCSTAFRPAIHNIIAAVPVLCNNIHHDLLTSSSPSANLTSKQIPAEKHFHEDTRETQLVPLGTKKGVGAAMGWRLPGWLVWVIKGRDYWVWTTGKLWSGRQW</sequence>
<gene>
    <name evidence="6" type="ORF">FB567DRAFT_194204</name>
</gene>
<dbReference type="AlphaFoldDB" id="A0A8K0VT34"/>
<evidence type="ECO:0000259" key="5">
    <source>
        <dbReference type="Pfam" id="PF07992"/>
    </source>
</evidence>
<dbReference type="PRINTS" id="PR00368">
    <property type="entry name" value="FADPNR"/>
</dbReference>
<organism evidence="6 7">
    <name type="scientific">Paraphoma chrysanthemicola</name>
    <dbReference type="NCBI Taxonomy" id="798071"/>
    <lineage>
        <taxon>Eukaryota</taxon>
        <taxon>Fungi</taxon>
        <taxon>Dikarya</taxon>
        <taxon>Ascomycota</taxon>
        <taxon>Pezizomycotina</taxon>
        <taxon>Dothideomycetes</taxon>
        <taxon>Pleosporomycetidae</taxon>
        <taxon>Pleosporales</taxon>
        <taxon>Pleosporineae</taxon>
        <taxon>Phaeosphaeriaceae</taxon>
        <taxon>Paraphoma</taxon>
    </lineage>
</organism>
<protein>
    <submittedName>
        <fullName evidence="6">FAD/NAD(P)-binding domain-containing protein</fullName>
    </submittedName>
</protein>
<dbReference type="GO" id="GO:0004174">
    <property type="term" value="F:electron-transferring-flavoprotein dehydrogenase activity"/>
    <property type="evidence" value="ECO:0007669"/>
    <property type="project" value="TreeGrafter"/>
</dbReference>
<evidence type="ECO:0000256" key="2">
    <source>
        <dbReference type="ARBA" id="ARBA00022630"/>
    </source>
</evidence>
<dbReference type="GO" id="GO:0005737">
    <property type="term" value="C:cytoplasm"/>
    <property type="evidence" value="ECO:0007669"/>
    <property type="project" value="TreeGrafter"/>
</dbReference>
<feature type="domain" description="FAD/NAD(P)-binding" evidence="5">
    <location>
        <begin position="12"/>
        <end position="327"/>
    </location>
</feature>
<proteinExistence type="inferred from homology"/>
<dbReference type="PRINTS" id="PR00469">
    <property type="entry name" value="PNDRDTASEII"/>
</dbReference>
<accession>A0A8K0VT34</accession>
<dbReference type="OrthoDB" id="202203at2759"/>
<dbReference type="Pfam" id="PF07992">
    <property type="entry name" value="Pyr_redox_2"/>
    <property type="match status" value="1"/>
</dbReference>
<comment type="caution">
    <text evidence="6">The sequence shown here is derived from an EMBL/GenBank/DDBJ whole genome shotgun (WGS) entry which is preliminary data.</text>
</comment>
<dbReference type="Proteomes" id="UP000813461">
    <property type="component" value="Unassembled WGS sequence"/>
</dbReference>
<keyword evidence="2" id="KW-0285">Flavoprotein</keyword>
<keyword evidence="4" id="KW-0560">Oxidoreductase</keyword>
<dbReference type="PANTHER" id="PTHR43735">
    <property type="entry name" value="APOPTOSIS-INDUCING FACTOR 1"/>
    <property type="match status" value="1"/>
</dbReference>
<comment type="similarity">
    <text evidence="1">Belongs to the FAD-dependent oxidoreductase family.</text>
</comment>
<keyword evidence="7" id="KW-1185">Reference proteome</keyword>
<keyword evidence="3" id="KW-0274">FAD</keyword>
<dbReference type="InterPro" id="IPR036188">
    <property type="entry name" value="FAD/NAD-bd_sf"/>
</dbReference>
<reference evidence="6" key="1">
    <citation type="journal article" date="2021" name="Nat. Commun.">
        <title>Genetic determinants of endophytism in the Arabidopsis root mycobiome.</title>
        <authorList>
            <person name="Mesny F."/>
            <person name="Miyauchi S."/>
            <person name="Thiergart T."/>
            <person name="Pickel B."/>
            <person name="Atanasova L."/>
            <person name="Karlsson M."/>
            <person name="Huettel B."/>
            <person name="Barry K.W."/>
            <person name="Haridas S."/>
            <person name="Chen C."/>
            <person name="Bauer D."/>
            <person name="Andreopoulos W."/>
            <person name="Pangilinan J."/>
            <person name="LaButti K."/>
            <person name="Riley R."/>
            <person name="Lipzen A."/>
            <person name="Clum A."/>
            <person name="Drula E."/>
            <person name="Henrissat B."/>
            <person name="Kohler A."/>
            <person name="Grigoriev I.V."/>
            <person name="Martin F.M."/>
            <person name="Hacquard S."/>
        </authorList>
    </citation>
    <scope>NUCLEOTIDE SEQUENCE</scope>
    <source>
        <strain evidence="6">MPI-SDFR-AT-0120</strain>
    </source>
</reference>
<dbReference type="EMBL" id="JAGMVJ010000022">
    <property type="protein sequence ID" value="KAH7073155.1"/>
    <property type="molecule type" value="Genomic_DNA"/>
</dbReference>
<evidence type="ECO:0000256" key="3">
    <source>
        <dbReference type="ARBA" id="ARBA00022827"/>
    </source>
</evidence>
<dbReference type="GO" id="GO:0050660">
    <property type="term" value="F:flavin adenine dinucleotide binding"/>
    <property type="evidence" value="ECO:0007669"/>
    <property type="project" value="TreeGrafter"/>
</dbReference>
<dbReference type="Gene3D" id="3.50.50.100">
    <property type="match status" value="1"/>
</dbReference>
<dbReference type="SUPFAM" id="SSF51905">
    <property type="entry name" value="FAD/NAD(P)-binding domain"/>
    <property type="match status" value="1"/>
</dbReference>
<evidence type="ECO:0000256" key="4">
    <source>
        <dbReference type="ARBA" id="ARBA00023002"/>
    </source>
</evidence>
<evidence type="ECO:0000313" key="6">
    <source>
        <dbReference type="EMBL" id="KAH7073155.1"/>
    </source>
</evidence>
<dbReference type="InterPro" id="IPR023753">
    <property type="entry name" value="FAD/NAD-binding_dom"/>
</dbReference>
<evidence type="ECO:0000313" key="7">
    <source>
        <dbReference type="Proteomes" id="UP000813461"/>
    </source>
</evidence>
<evidence type="ECO:0000256" key="1">
    <source>
        <dbReference type="ARBA" id="ARBA00006442"/>
    </source>
</evidence>
<name>A0A8K0VT34_9PLEO</name>